<dbReference type="RefSeq" id="WP_120403929.1">
    <property type="nucleotide sequence ID" value="NZ_RAXV01000078.1"/>
</dbReference>
<evidence type="ECO:0000313" key="2">
    <source>
        <dbReference type="Proteomes" id="UP000282388"/>
    </source>
</evidence>
<dbReference type="OrthoDB" id="6707644at2"/>
<dbReference type="Proteomes" id="UP000282388">
    <property type="component" value="Unassembled WGS sequence"/>
</dbReference>
<organism evidence="1 2">
    <name type="scientific">Acinetobacter tianfuensis</name>
    <dbReference type="NCBI Taxonomy" id="2419603"/>
    <lineage>
        <taxon>Bacteria</taxon>
        <taxon>Pseudomonadati</taxon>
        <taxon>Pseudomonadota</taxon>
        <taxon>Gammaproteobacteria</taxon>
        <taxon>Moraxellales</taxon>
        <taxon>Moraxellaceae</taxon>
        <taxon>Acinetobacter</taxon>
    </lineage>
</organism>
<reference evidence="1 2" key="1">
    <citation type="submission" date="2018-09" db="EMBL/GenBank/DDBJ databases">
        <title>The draft genome of Acinetobacter spp. strains.</title>
        <authorList>
            <person name="Qin J."/>
            <person name="Feng Y."/>
            <person name="Zong Z."/>
        </authorList>
    </citation>
    <scope>NUCLEOTIDE SEQUENCE [LARGE SCALE GENOMIC DNA]</scope>
    <source>
        <strain evidence="1 2">WCHAc060012</strain>
    </source>
</reference>
<name>A0A3A8E4E4_9GAMM</name>
<comment type="caution">
    <text evidence="1">The sequence shown here is derived from an EMBL/GenBank/DDBJ whole genome shotgun (WGS) entry which is preliminary data.</text>
</comment>
<protein>
    <submittedName>
        <fullName evidence="1">Uncharacterized protein</fullName>
    </submittedName>
</protein>
<sequence>MASVQIRVRDELADKLETAKWEIKYKLRMEIQNTDVLNALIYKHLDKLSEDDVLEYRRKILKKDE</sequence>
<accession>A0A3A8E4E4</accession>
<dbReference type="AlphaFoldDB" id="A0A3A8E4E4"/>
<proteinExistence type="predicted"/>
<dbReference type="EMBL" id="RAXV01000078">
    <property type="protein sequence ID" value="RKG29018.1"/>
    <property type="molecule type" value="Genomic_DNA"/>
</dbReference>
<gene>
    <name evidence="1" type="ORF">D7V32_16880</name>
</gene>
<evidence type="ECO:0000313" key="1">
    <source>
        <dbReference type="EMBL" id="RKG29018.1"/>
    </source>
</evidence>
<keyword evidence="2" id="KW-1185">Reference proteome</keyword>